<evidence type="ECO:0000313" key="3">
    <source>
        <dbReference type="Proteomes" id="UP000186922"/>
    </source>
</evidence>
<feature type="compositionally biased region" description="Basic and acidic residues" evidence="1">
    <location>
        <begin position="56"/>
        <end position="74"/>
    </location>
</feature>
<reference evidence="2 3" key="1">
    <citation type="journal article" date="2016" name="Nat. Commun.">
        <title>Extremotolerant tardigrade genome and improved radiotolerance of human cultured cells by tardigrade-unique protein.</title>
        <authorList>
            <person name="Hashimoto T."/>
            <person name="Horikawa D.D."/>
            <person name="Saito Y."/>
            <person name="Kuwahara H."/>
            <person name="Kozuka-Hata H."/>
            <person name="Shin-I T."/>
            <person name="Minakuchi Y."/>
            <person name="Ohishi K."/>
            <person name="Motoyama A."/>
            <person name="Aizu T."/>
            <person name="Enomoto A."/>
            <person name="Kondo K."/>
            <person name="Tanaka S."/>
            <person name="Hara Y."/>
            <person name="Koshikawa S."/>
            <person name="Sagara H."/>
            <person name="Miura T."/>
            <person name="Yokobori S."/>
            <person name="Miyagawa K."/>
            <person name="Suzuki Y."/>
            <person name="Kubo T."/>
            <person name="Oyama M."/>
            <person name="Kohara Y."/>
            <person name="Fujiyama A."/>
            <person name="Arakawa K."/>
            <person name="Katayama T."/>
            <person name="Toyoda A."/>
            <person name="Kunieda T."/>
        </authorList>
    </citation>
    <scope>NUCLEOTIDE SEQUENCE [LARGE SCALE GENOMIC DNA]</scope>
    <source>
        <strain evidence="2 3">YOKOZUNA-1</strain>
    </source>
</reference>
<dbReference type="AlphaFoldDB" id="A0A1D1UJK9"/>
<protein>
    <submittedName>
        <fullName evidence="2">Uncharacterized protein</fullName>
    </submittedName>
</protein>
<keyword evidence="3" id="KW-1185">Reference proteome</keyword>
<feature type="compositionally biased region" description="Polar residues" evidence="1">
    <location>
        <begin position="18"/>
        <end position="28"/>
    </location>
</feature>
<dbReference type="EMBL" id="BDGG01000001">
    <property type="protein sequence ID" value="GAU89899.1"/>
    <property type="molecule type" value="Genomic_DNA"/>
</dbReference>
<feature type="compositionally biased region" description="Acidic residues" evidence="1">
    <location>
        <begin position="1"/>
        <end position="13"/>
    </location>
</feature>
<comment type="caution">
    <text evidence="2">The sequence shown here is derived from an EMBL/GenBank/DDBJ whole genome shotgun (WGS) entry which is preliminary data.</text>
</comment>
<sequence length="74" mass="8115">MDSDSTDSEDETREESSATGMQGDSTKGQRGLSAFPNRAATDTAARKRRSPSSPVDQKRERADELRCKRPLDLG</sequence>
<dbReference type="Proteomes" id="UP000186922">
    <property type="component" value="Unassembled WGS sequence"/>
</dbReference>
<accession>A0A1D1UJK9</accession>
<feature type="region of interest" description="Disordered" evidence="1">
    <location>
        <begin position="1"/>
        <end position="74"/>
    </location>
</feature>
<gene>
    <name evidence="2" type="primary">RvY_02394-1</name>
    <name evidence="2" type="synonym">RvY_02394.1</name>
    <name evidence="2" type="ORF">RvY_02394</name>
</gene>
<evidence type="ECO:0000256" key="1">
    <source>
        <dbReference type="SAM" id="MobiDB-lite"/>
    </source>
</evidence>
<proteinExistence type="predicted"/>
<organism evidence="2 3">
    <name type="scientific">Ramazzottius varieornatus</name>
    <name type="common">Water bear</name>
    <name type="synonym">Tardigrade</name>
    <dbReference type="NCBI Taxonomy" id="947166"/>
    <lineage>
        <taxon>Eukaryota</taxon>
        <taxon>Metazoa</taxon>
        <taxon>Ecdysozoa</taxon>
        <taxon>Tardigrada</taxon>
        <taxon>Eutardigrada</taxon>
        <taxon>Parachela</taxon>
        <taxon>Hypsibioidea</taxon>
        <taxon>Ramazzottiidae</taxon>
        <taxon>Ramazzottius</taxon>
    </lineage>
</organism>
<name>A0A1D1UJK9_RAMVA</name>
<evidence type="ECO:0000313" key="2">
    <source>
        <dbReference type="EMBL" id="GAU89899.1"/>
    </source>
</evidence>